<name>A0A443SHH5_9ACAR</name>
<evidence type="ECO:0000256" key="1">
    <source>
        <dbReference type="ARBA" id="ARBA00004141"/>
    </source>
</evidence>
<keyword evidence="3 6" id="KW-1133">Transmembrane helix</keyword>
<proteinExistence type="predicted"/>
<gene>
    <name evidence="9" type="ORF">B4U80_04653</name>
</gene>
<evidence type="ECO:0000259" key="7">
    <source>
        <dbReference type="Pfam" id="PF06664"/>
    </source>
</evidence>
<feature type="transmembrane region" description="Helical" evidence="6">
    <location>
        <begin position="252"/>
        <end position="269"/>
    </location>
</feature>
<keyword evidence="2 6" id="KW-0812">Transmembrane</keyword>
<dbReference type="PANTHER" id="PTHR31918">
    <property type="entry name" value="TRANSMEMBRANE PROTEIN 181"/>
    <property type="match status" value="1"/>
</dbReference>
<feature type="transmembrane region" description="Helical" evidence="6">
    <location>
        <begin position="289"/>
        <end position="310"/>
    </location>
</feature>
<dbReference type="STRING" id="299467.A0A443SHH5"/>
<dbReference type="EMBL" id="NCKV01002339">
    <property type="protein sequence ID" value="RWS26981.1"/>
    <property type="molecule type" value="Genomic_DNA"/>
</dbReference>
<dbReference type="Pfam" id="PF06664">
    <property type="entry name" value="WLS-like_TM"/>
    <property type="match status" value="1"/>
</dbReference>
<comment type="caution">
    <text evidence="9">The sequence shown here is derived from an EMBL/GenBank/DDBJ whole genome shotgun (WGS) entry which is preliminary data.</text>
</comment>
<protein>
    <submittedName>
        <fullName evidence="9">Transmembrane protein 181-like protein</fullName>
    </submittedName>
</protein>
<dbReference type="VEuPathDB" id="VectorBase:LDEU005060"/>
<accession>A0A443SHH5</accession>
<feature type="transmembrane region" description="Helical" evidence="6">
    <location>
        <begin position="65"/>
        <end position="86"/>
    </location>
</feature>
<feature type="transmembrane region" description="Helical" evidence="6">
    <location>
        <begin position="355"/>
        <end position="374"/>
    </location>
</feature>
<dbReference type="Proteomes" id="UP000288716">
    <property type="component" value="Unassembled WGS sequence"/>
</dbReference>
<evidence type="ECO:0000256" key="4">
    <source>
        <dbReference type="ARBA" id="ARBA00023136"/>
    </source>
</evidence>
<evidence type="ECO:0000256" key="2">
    <source>
        <dbReference type="ARBA" id="ARBA00022692"/>
    </source>
</evidence>
<keyword evidence="10" id="KW-1185">Reference proteome</keyword>
<dbReference type="InterPro" id="IPR047843">
    <property type="entry name" value="WLS-like_TM"/>
</dbReference>
<feature type="transmembrane region" description="Helical" evidence="6">
    <location>
        <begin position="399"/>
        <end position="421"/>
    </location>
</feature>
<feature type="domain" description="Wntless-like transmembrane" evidence="7">
    <location>
        <begin position="244"/>
        <end position="510"/>
    </location>
</feature>
<organism evidence="9 10">
    <name type="scientific">Leptotrombidium deliense</name>
    <dbReference type="NCBI Taxonomy" id="299467"/>
    <lineage>
        <taxon>Eukaryota</taxon>
        <taxon>Metazoa</taxon>
        <taxon>Ecdysozoa</taxon>
        <taxon>Arthropoda</taxon>
        <taxon>Chelicerata</taxon>
        <taxon>Arachnida</taxon>
        <taxon>Acari</taxon>
        <taxon>Acariformes</taxon>
        <taxon>Trombidiformes</taxon>
        <taxon>Prostigmata</taxon>
        <taxon>Anystina</taxon>
        <taxon>Parasitengona</taxon>
        <taxon>Trombiculoidea</taxon>
        <taxon>Trombiculidae</taxon>
        <taxon>Leptotrombidium</taxon>
    </lineage>
</organism>
<feature type="transmembrane region" description="Helical" evidence="6">
    <location>
        <begin position="487"/>
        <end position="508"/>
    </location>
</feature>
<dbReference type="InterPro" id="IPR054077">
    <property type="entry name" value="TMEM181_GOLD"/>
</dbReference>
<dbReference type="OrthoDB" id="28186at2759"/>
<sequence>KAVQMKEQIETRAKDTSLQCTSFDVRNQVNEMFSDFRKFIAPTYYHDRCERSLHMHLYVMHKREVLLTLAGFLSTFILLLFIGLAGPNVTKLDSRRASDIFRTNKINETIASQLLPRGPFVITTQQMSTYSDHICLWVTFYLKNEEETEAFNKKFVISLKIIGRDEETGNDNNGVVILNEDYNRSIGRLHHLSCSGKKCDAIQALHLEFLEFAFYQIEIRFHDLDSFNTKFTINDIDFTFQSINPSFTTLCIWFRFVFLFITFSITCWFTHSLHRYQVVDWSMEQKWNVALLIFLIFYNNPFFPMIFLFGSEIPRIIEIIFQTTFFCCVLLFWVSFFHGIRQNSRSFVKFYLPKIFLVGSLWLFIIYCATWSSVEKLQKPTLDEMSAFDESVSLKTLNALFYIFISMYFIYLFVLMMAAFTELRSMPYFDLRLKLQTFLLIFTLLISVLVVILSSTSSSDTPIGKNDMTSIPFLQMLPWLYESSSSASFLSIFSISNLYVCFCCYFYYPSTTALMDSRIVRDNPTLSMINDSDEDVIYGSDTEQPLNQPKLIDTKNDEEESD</sequence>
<dbReference type="Pfam" id="PF21885">
    <property type="entry name" value="TMEM181_GOLD"/>
    <property type="match status" value="1"/>
</dbReference>
<evidence type="ECO:0000256" key="6">
    <source>
        <dbReference type="SAM" id="Phobius"/>
    </source>
</evidence>
<dbReference type="AlphaFoldDB" id="A0A443SHH5"/>
<dbReference type="InterPro" id="IPR040416">
    <property type="entry name" value="TMEM181"/>
</dbReference>
<comment type="subcellular location">
    <subcellularLocation>
        <location evidence="1">Membrane</location>
        <topology evidence="1">Multi-pass membrane protein</topology>
    </subcellularLocation>
</comment>
<feature type="transmembrane region" description="Helical" evidence="6">
    <location>
        <begin position="433"/>
        <end position="453"/>
    </location>
</feature>
<feature type="region of interest" description="Disordered" evidence="5">
    <location>
        <begin position="536"/>
        <end position="562"/>
    </location>
</feature>
<feature type="transmembrane region" description="Helical" evidence="6">
    <location>
        <begin position="316"/>
        <end position="334"/>
    </location>
</feature>
<keyword evidence="4 6" id="KW-0472">Membrane</keyword>
<evidence type="ECO:0000313" key="10">
    <source>
        <dbReference type="Proteomes" id="UP000288716"/>
    </source>
</evidence>
<evidence type="ECO:0000256" key="3">
    <source>
        <dbReference type="ARBA" id="ARBA00022989"/>
    </source>
</evidence>
<evidence type="ECO:0000259" key="8">
    <source>
        <dbReference type="Pfam" id="PF21885"/>
    </source>
</evidence>
<dbReference type="GO" id="GO:0016020">
    <property type="term" value="C:membrane"/>
    <property type="evidence" value="ECO:0007669"/>
    <property type="project" value="UniProtKB-SubCell"/>
</dbReference>
<evidence type="ECO:0000313" key="9">
    <source>
        <dbReference type="EMBL" id="RWS26981.1"/>
    </source>
</evidence>
<dbReference type="PANTHER" id="PTHR31918:SF1">
    <property type="entry name" value="TRANSMEMBRANE PROTEIN 181"/>
    <property type="match status" value="1"/>
</dbReference>
<dbReference type="GO" id="GO:0015643">
    <property type="term" value="F:toxic substance binding"/>
    <property type="evidence" value="ECO:0007669"/>
    <property type="project" value="InterPro"/>
</dbReference>
<feature type="non-terminal residue" evidence="9">
    <location>
        <position position="1"/>
    </location>
</feature>
<feature type="domain" description="TMEM181 GOLD" evidence="8">
    <location>
        <begin position="118"/>
        <end position="242"/>
    </location>
</feature>
<evidence type="ECO:0000256" key="5">
    <source>
        <dbReference type="SAM" id="MobiDB-lite"/>
    </source>
</evidence>
<reference evidence="9 10" key="1">
    <citation type="journal article" date="2018" name="Gigascience">
        <title>Genomes of trombidid mites reveal novel predicted allergens and laterally-transferred genes associated with secondary metabolism.</title>
        <authorList>
            <person name="Dong X."/>
            <person name="Chaisiri K."/>
            <person name="Xia D."/>
            <person name="Armstrong S.D."/>
            <person name="Fang Y."/>
            <person name="Donnelly M.J."/>
            <person name="Kadowaki T."/>
            <person name="McGarry J.W."/>
            <person name="Darby A.C."/>
            <person name="Makepeace B.L."/>
        </authorList>
    </citation>
    <scope>NUCLEOTIDE SEQUENCE [LARGE SCALE GENOMIC DNA]</scope>
    <source>
        <strain evidence="9">UoL-UT</strain>
    </source>
</reference>